<protein>
    <recommendedName>
        <fullName evidence="4">Thioredoxin domain-containing protein</fullName>
    </recommendedName>
</protein>
<dbReference type="KEGG" id="mmas:MYMAC_001834"/>
<dbReference type="Proteomes" id="UP000217343">
    <property type="component" value="Chromosome"/>
</dbReference>
<proteinExistence type="predicted"/>
<dbReference type="InterPro" id="IPR036249">
    <property type="entry name" value="Thioredoxin-like_sf"/>
</dbReference>
<gene>
    <name evidence="2" type="ORF">MYMAC_001834</name>
</gene>
<feature type="transmembrane region" description="Helical" evidence="1">
    <location>
        <begin position="6"/>
        <end position="27"/>
    </location>
</feature>
<keyword evidence="1" id="KW-0472">Membrane</keyword>
<dbReference type="EMBL" id="CP022203">
    <property type="protein sequence ID" value="ATB46242.1"/>
    <property type="molecule type" value="Genomic_DNA"/>
</dbReference>
<keyword evidence="1" id="KW-1133">Transmembrane helix</keyword>
<evidence type="ECO:0000313" key="2">
    <source>
        <dbReference type="EMBL" id="ATB46242.1"/>
    </source>
</evidence>
<dbReference type="OrthoDB" id="128449at2"/>
<dbReference type="AlphaFoldDB" id="A0A250JRY6"/>
<sequence length="173" mass="18303">MIETLVVGGVILSVLVVGNLLLTLALVGRLRALQELIANQVVLRDPALPQKGEPVGSFEATTLEGETFTDAVLREGKTLVGFFTTGCRPCSSLRKQLVDSPPGVPLMAFVEGDPDDPQTLELGASLKQVARVAFLTEGDSVTRAIKQAGYPTLVLVERGVVAASGHHLHEVLP</sequence>
<organism evidence="2 3">
    <name type="scientific">Corallococcus macrosporus DSM 14697</name>
    <dbReference type="NCBI Taxonomy" id="1189310"/>
    <lineage>
        <taxon>Bacteria</taxon>
        <taxon>Pseudomonadati</taxon>
        <taxon>Myxococcota</taxon>
        <taxon>Myxococcia</taxon>
        <taxon>Myxococcales</taxon>
        <taxon>Cystobacterineae</taxon>
        <taxon>Myxococcaceae</taxon>
        <taxon>Corallococcus</taxon>
    </lineage>
</organism>
<dbReference type="RefSeq" id="WP_095957807.1">
    <property type="nucleotide sequence ID" value="NZ_CP022203.1"/>
</dbReference>
<reference evidence="2 3" key="1">
    <citation type="submission" date="2017-06" db="EMBL/GenBank/DDBJ databases">
        <title>Sequencing and comparative analysis of myxobacterial genomes.</title>
        <authorList>
            <person name="Rupp O."/>
            <person name="Goesmann A."/>
            <person name="Sogaard-Andersen L."/>
        </authorList>
    </citation>
    <scope>NUCLEOTIDE SEQUENCE [LARGE SCALE GENOMIC DNA]</scope>
    <source>
        <strain evidence="2 3">DSM 14697</strain>
    </source>
</reference>
<accession>A0A250JRY6</accession>
<keyword evidence="1" id="KW-0812">Transmembrane</keyword>
<dbReference type="SUPFAM" id="SSF52833">
    <property type="entry name" value="Thioredoxin-like"/>
    <property type="match status" value="1"/>
</dbReference>
<dbReference type="Gene3D" id="3.40.30.10">
    <property type="entry name" value="Glutaredoxin"/>
    <property type="match status" value="1"/>
</dbReference>
<evidence type="ECO:0000313" key="3">
    <source>
        <dbReference type="Proteomes" id="UP000217343"/>
    </source>
</evidence>
<keyword evidence="3" id="KW-1185">Reference proteome</keyword>
<evidence type="ECO:0008006" key="4">
    <source>
        <dbReference type="Google" id="ProtNLM"/>
    </source>
</evidence>
<evidence type="ECO:0000256" key="1">
    <source>
        <dbReference type="SAM" id="Phobius"/>
    </source>
</evidence>
<name>A0A250JRY6_9BACT</name>